<dbReference type="Pfam" id="PF12476">
    <property type="entry name" value="DUF3696"/>
    <property type="match status" value="1"/>
</dbReference>
<dbReference type="RefSeq" id="WP_386844658.1">
    <property type="nucleotide sequence ID" value="NZ_JBHUMK010000034.1"/>
</dbReference>
<dbReference type="InterPro" id="IPR041685">
    <property type="entry name" value="AAA_GajA/Old/RecF-like"/>
</dbReference>
<evidence type="ECO:0000259" key="1">
    <source>
        <dbReference type="Pfam" id="PF12476"/>
    </source>
</evidence>
<name>A0ABW5P271_9DEIO</name>
<accession>A0ABW5P271</accession>
<dbReference type="InterPro" id="IPR051396">
    <property type="entry name" value="Bact_Antivir_Def_Nuclease"/>
</dbReference>
<dbReference type="Gene3D" id="3.40.50.300">
    <property type="entry name" value="P-loop containing nucleotide triphosphate hydrolases"/>
    <property type="match status" value="2"/>
</dbReference>
<keyword evidence="5" id="KW-1185">Reference proteome</keyword>
<dbReference type="PANTHER" id="PTHR43581:SF2">
    <property type="entry name" value="EXCINUCLEASE ATPASE SUBUNIT"/>
    <property type="match status" value="1"/>
</dbReference>
<evidence type="ECO:0000313" key="5">
    <source>
        <dbReference type="Proteomes" id="UP001597475"/>
    </source>
</evidence>
<dbReference type="PANTHER" id="PTHR43581">
    <property type="entry name" value="ATP/GTP PHOSPHATASE"/>
    <property type="match status" value="1"/>
</dbReference>
<reference evidence="5" key="1">
    <citation type="journal article" date="2019" name="Int. J. Syst. Evol. Microbiol.">
        <title>The Global Catalogue of Microorganisms (GCM) 10K type strain sequencing project: providing services to taxonomists for standard genome sequencing and annotation.</title>
        <authorList>
            <consortium name="The Broad Institute Genomics Platform"/>
            <consortium name="The Broad Institute Genome Sequencing Center for Infectious Disease"/>
            <person name="Wu L."/>
            <person name="Ma J."/>
        </authorList>
    </citation>
    <scope>NUCLEOTIDE SEQUENCE [LARGE SCALE GENOMIC DNA]</scope>
    <source>
        <strain evidence="5">KCTC 33842</strain>
    </source>
</reference>
<dbReference type="SUPFAM" id="SSF52540">
    <property type="entry name" value="P-loop containing nucleoside triphosphate hydrolases"/>
    <property type="match status" value="1"/>
</dbReference>
<feature type="domain" description="Endonuclease GajA/Old nuclease/RecF-like AAA" evidence="2">
    <location>
        <begin position="1"/>
        <end position="83"/>
    </location>
</feature>
<evidence type="ECO:0000259" key="3">
    <source>
        <dbReference type="Pfam" id="PF13304"/>
    </source>
</evidence>
<dbReference type="InterPro" id="IPR022532">
    <property type="entry name" value="DUF3696"/>
</dbReference>
<protein>
    <submittedName>
        <fullName evidence="4">DUF3696 domain-containing protein</fullName>
    </submittedName>
</protein>
<dbReference type="PIRSF" id="PIRSF034888">
    <property type="entry name" value="P-loop_UCP034888"/>
    <property type="match status" value="1"/>
</dbReference>
<dbReference type="EMBL" id="JBHUMK010000034">
    <property type="protein sequence ID" value="MFD2609351.1"/>
    <property type="molecule type" value="Genomic_DNA"/>
</dbReference>
<feature type="domain" description="ATPase AAA-type core" evidence="3">
    <location>
        <begin position="230"/>
        <end position="298"/>
    </location>
</feature>
<gene>
    <name evidence="4" type="ORF">ACFSR9_07875</name>
</gene>
<evidence type="ECO:0000259" key="2">
    <source>
        <dbReference type="Pfam" id="PF13175"/>
    </source>
</evidence>
<comment type="caution">
    <text evidence="4">The sequence shown here is derived from an EMBL/GenBank/DDBJ whole genome shotgun (WGS) entry which is preliminary data.</text>
</comment>
<feature type="domain" description="DUF3696" evidence="1">
    <location>
        <begin position="309"/>
        <end position="361"/>
    </location>
</feature>
<dbReference type="InterPro" id="IPR027417">
    <property type="entry name" value="P-loop_NTPase"/>
</dbReference>
<organism evidence="4 5">
    <name type="scientific">Deinococcus taklimakanensis</name>
    <dbReference type="NCBI Taxonomy" id="536443"/>
    <lineage>
        <taxon>Bacteria</taxon>
        <taxon>Thermotogati</taxon>
        <taxon>Deinococcota</taxon>
        <taxon>Deinococci</taxon>
        <taxon>Deinococcales</taxon>
        <taxon>Deinococcaceae</taxon>
        <taxon>Deinococcus</taxon>
    </lineage>
</organism>
<dbReference type="InterPro" id="IPR003959">
    <property type="entry name" value="ATPase_AAA_core"/>
</dbReference>
<proteinExistence type="predicted"/>
<dbReference type="Pfam" id="PF13175">
    <property type="entry name" value="AAA_15"/>
    <property type="match status" value="1"/>
</dbReference>
<sequence>MINKIYLKNFKCFIDESFGLAELNILCGLNSGGKSTLIQSLLLIAQSRQFLPSIRRLNLKGDYYDFGTARDVLNNFSEEDVIEISMSDEHGDYSIVADYNSSNNTFRIPFERAEGSYVAPKRNAARFKLKYISANRTGPVTTQNNSETLNVTPYGDNVIDIIAKNLDTSIPKTLCHPRASSEKLEDQLSAWLGEISPGVEISVDTFRDLGVSAARFSTKTGELSTESHRPTNVGFGLFYILPILVTVLTSRPGDLLIIENPEAHLHPRGQAAIGRLICLAAFGGRQVIVETHSDHVVNALRLLIKEGTLSPESTNLLYFESTSESLYIKRSVVKVEINRSGKILNWPDSFMDQWDNDSMRLI</sequence>
<dbReference type="Pfam" id="PF13304">
    <property type="entry name" value="AAA_21"/>
    <property type="match status" value="1"/>
</dbReference>
<evidence type="ECO:0000313" key="4">
    <source>
        <dbReference type="EMBL" id="MFD2609351.1"/>
    </source>
</evidence>
<dbReference type="InterPro" id="IPR014592">
    <property type="entry name" value="P-loop_UCP034888"/>
</dbReference>
<dbReference type="Proteomes" id="UP001597475">
    <property type="component" value="Unassembled WGS sequence"/>
</dbReference>